<dbReference type="GO" id="GO:0007166">
    <property type="term" value="P:cell surface receptor signaling pathway"/>
    <property type="evidence" value="ECO:0007669"/>
    <property type="project" value="TreeGrafter"/>
</dbReference>
<evidence type="ECO:0000313" key="3">
    <source>
        <dbReference type="EMBL" id="GMR61069.1"/>
    </source>
</evidence>
<organism evidence="3 4">
    <name type="scientific">Pristionchus mayeri</name>
    <dbReference type="NCBI Taxonomy" id="1317129"/>
    <lineage>
        <taxon>Eukaryota</taxon>
        <taxon>Metazoa</taxon>
        <taxon>Ecdysozoa</taxon>
        <taxon>Nematoda</taxon>
        <taxon>Chromadorea</taxon>
        <taxon>Rhabditida</taxon>
        <taxon>Rhabditina</taxon>
        <taxon>Diplogasteromorpha</taxon>
        <taxon>Diplogasteroidea</taxon>
        <taxon>Neodiplogasteridae</taxon>
        <taxon>Pristionchus</taxon>
    </lineage>
</organism>
<comment type="caution">
    <text evidence="3">The sequence shown here is derived from an EMBL/GenBank/DDBJ whole genome shotgun (WGS) entry which is preliminary data.</text>
</comment>
<dbReference type="EMBL" id="BTRK01000006">
    <property type="protein sequence ID" value="GMR61069.1"/>
    <property type="molecule type" value="Genomic_DNA"/>
</dbReference>
<dbReference type="GO" id="GO:0014069">
    <property type="term" value="C:postsynaptic density"/>
    <property type="evidence" value="ECO:0007669"/>
    <property type="project" value="TreeGrafter"/>
</dbReference>
<keyword evidence="4" id="KW-1185">Reference proteome</keyword>
<dbReference type="PANTHER" id="PTHR45930:SF3">
    <property type="entry name" value="ADHESION G PROTEIN-COUPLED RECEPTOR A1"/>
    <property type="match status" value="1"/>
</dbReference>
<protein>
    <submittedName>
        <fullName evidence="3">Uncharacterized protein</fullName>
    </submittedName>
</protein>
<dbReference type="Proteomes" id="UP001328107">
    <property type="component" value="Unassembled WGS sequence"/>
</dbReference>
<dbReference type="Gene3D" id="3.80.10.10">
    <property type="entry name" value="Ribonuclease Inhibitor"/>
    <property type="match status" value="1"/>
</dbReference>
<accession>A0AAN5DDG5</accession>
<comment type="similarity">
    <text evidence="1">Belongs to the G-protein coupled receptor 2 family. Adhesion G-protein coupled receptor (ADGR) subfamily.</text>
</comment>
<dbReference type="AlphaFoldDB" id="A0AAN5DDG5"/>
<dbReference type="PANTHER" id="PTHR45930">
    <property type="entry name" value="G-PROTEIN COUPLED RECEPTOR 124-LIKE PROTEIN"/>
    <property type="match status" value="1"/>
</dbReference>
<dbReference type="GO" id="GO:0005886">
    <property type="term" value="C:plasma membrane"/>
    <property type="evidence" value="ECO:0007669"/>
    <property type="project" value="TreeGrafter"/>
</dbReference>
<dbReference type="InterPro" id="IPR051963">
    <property type="entry name" value="Adhesion_GPCR_A"/>
</dbReference>
<proteinExistence type="inferred from homology"/>
<evidence type="ECO:0000256" key="1">
    <source>
        <dbReference type="ARBA" id="ARBA00007343"/>
    </source>
</evidence>
<evidence type="ECO:0000256" key="2">
    <source>
        <dbReference type="ARBA" id="ARBA00023170"/>
    </source>
</evidence>
<sequence>SLLLLFFSDLSHNSGLYTITHETMLSLEKLEEINLDATHISSLPANVFKHNKHLRRISLNTPFLICDCDLQKLAQQYEFDDESRCLYPIKLRGSPVRFLKDAPSVCRASSDLRMKVIASRRERSMGGSYWHVDCSVNNTPGHVIEIKLDGRPLHRRYHDRHHIILHVIENFVPHHPWICYAEVEGASDAKAFYIPASCQEEIVLNGTREVHFPRTPPDTILETRCINSSIILSRECSASGVWSPVDVSTCPETADSCEIAVNGDNIDGYLRNASKVLARMESLRDTSASSSSLLSSDLLTLCSLTSVEAGNPQLLCTRKQQRDRRGRWMCSKDVVDPSVTITQRSFDRNPIIKYRIARLDISTIEFLLPNALSHEVFGVTSSD</sequence>
<feature type="non-terminal residue" evidence="3">
    <location>
        <position position="383"/>
    </location>
</feature>
<gene>
    <name evidence="3" type="ORF">PMAYCL1PPCAC_31264</name>
</gene>
<dbReference type="InterPro" id="IPR032675">
    <property type="entry name" value="LRR_dom_sf"/>
</dbReference>
<evidence type="ECO:0000313" key="4">
    <source>
        <dbReference type="Proteomes" id="UP001328107"/>
    </source>
</evidence>
<keyword evidence="2" id="KW-0675">Receptor</keyword>
<feature type="non-terminal residue" evidence="3">
    <location>
        <position position="1"/>
    </location>
</feature>
<dbReference type="SUPFAM" id="SSF52058">
    <property type="entry name" value="L domain-like"/>
    <property type="match status" value="1"/>
</dbReference>
<name>A0AAN5DDG5_9BILA</name>
<reference evidence="4" key="1">
    <citation type="submission" date="2022-10" db="EMBL/GenBank/DDBJ databases">
        <title>Genome assembly of Pristionchus species.</title>
        <authorList>
            <person name="Yoshida K."/>
            <person name="Sommer R.J."/>
        </authorList>
    </citation>
    <scope>NUCLEOTIDE SEQUENCE [LARGE SCALE GENOMIC DNA]</scope>
    <source>
        <strain evidence="4">RS5460</strain>
    </source>
</reference>
<dbReference type="GO" id="GO:0098978">
    <property type="term" value="C:glutamatergic synapse"/>
    <property type="evidence" value="ECO:0007669"/>
    <property type="project" value="TreeGrafter"/>
</dbReference>